<keyword evidence="1" id="KW-1133">Transmembrane helix</keyword>
<dbReference type="EMBL" id="CP063231">
    <property type="protein sequence ID" value="URL57551.1"/>
    <property type="molecule type" value="Genomic_DNA"/>
</dbReference>
<protein>
    <recommendedName>
        <fullName evidence="4">PH domain-containing protein</fullName>
    </recommendedName>
</protein>
<keyword evidence="1" id="KW-0812">Transmembrane</keyword>
<proteinExistence type="predicted"/>
<name>A0ABY4SXV9_9GAMM</name>
<evidence type="ECO:0008006" key="4">
    <source>
        <dbReference type="Google" id="ProtNLM"/>
    </source>
</evidence>
<sequence length="139" mass="15545">MNDDVADTTIRSSKTTIVIFVGMASVIGLPGIYWLWSGYSRGLIVLPFGFLMFLPALRYRISWNATTLWYRSVLFEHSVKLREIHKFDMAGGATGGPFDPTIGLRLFARSAGKPIMVINLKPFARDDIVKLVRVLNSGH</sequence>
<accession>A0ABY4SXV9</accession>
<evidence type="ECO:0000313" key="3">
    <source>
        <dbReference type="Proteomes" id="UP001056681"/>
    </source>
</evidence>
<feature type="transmembrane region" description="Helical" evidence="1">
    <location>
        <begin position="17"/>
        <end position="36"/>
    </location>
</feature>
<organism evidence="2 3">
    <name type="scientific">Luteibacter flocculans</name>
    <dbReference type="NCBI Taxonomy" id="2780091"/>
    <lineage>
        <taxon>Bacteria</taxon>
        <taxon>Pseudomonadati</taxon>
        <taxon>Pseudomonadota</taxon>
        <taxon>Gammaproteobacteria</taxon>
        <taxon>Lysobacterales</taxon>
        <taxon>Rhodanobacteraceae</taxon>
        <taxon>Luteibacter</taxon>
    </lineage>
</organism>
<reference evidence="2" key="1">
    <citation type="submission" date="2020-10" db="EMBL/GenBank/DDBJ databases">
        <title>Whole-genome sequence of Luteibacter sp. EIF3.</title>
        <authorList>
            <person name="Friedrich I."/>
            <person name="Hertel R."/>
            <person name="Daniel R."/>
        </authorList>
    </citation>
    <scope>NUCLEOTIDE SEQUENCE</scope>
    <source>
        <strain evidence="2">EIF3</strain>
    </source>
</reference>
<dbReference type="RefSeq" id="WP_250338420.1">
    <property type="nucleotide sequence ID" value="NZ_CP063231.1"/>
</dbReference>
<evidence type="ECO:0000313" key="2">
    <source>
        <dbReference type="EMBL" id="URL57551.1"/>
    </source>
</evidence>
<evidence type="ECO:0000256" key="1">
    <source>
        <dbReference type="SAM" id="Phobius"/>
    </source>
</evidence>
<keyword evidence="1" id="KW-0472">Membrane</keyword>
<dbReference type="Proteomes" id="UP001056681">
    <property type="component" value="Chromosome"/>
</dbReference>
<feature type="transmembrane region" description="Helical" evidence="1">
    <location>
        <begin position="42"/>
        <end position="61"/>
    </location>
</feature>
<gene>
    <name evidence="2" type="ORF">IM816_13080</name>
</gene>
<keyword evidence="3" id="KW-1185">Reference proteome</keyword>